<organism evidence="1 2">
    <name type="scientific">Eikenella glucosivorans</name>
    <dbReference type="NCBI Taxonomy" id="2766967"/>
    <lineage>
        <taxon>Bacteria</taxon>
        <taxon>Pseudomonadati</taxon>
        <taxon>Pseudomonadota</taxon>
        <taxon>Betaproteobacteria</taxon>
        <taxon>Neisseriales</taxon>
        <taxon>Neisseriaceae</taxon>
        <taxon>Eikenella</taxon>
    </lineage>
</organism>
<dbReference type="Proteomes" id="UP000768471">
    <property type="component" value="Unassembled WGS sequence"/>
</dbReference>
<protein>
    <recommendedName>
        <fullName evidence="3">Phage associated protein</fullName>
    </recommendedName>
</protein>
<accession>A0ABS0N9N5</accession>
<comment type="caution">
    <text evidence="1">The sequence shown here is derived from an EMBL/GenBank/DDBJ whole genome shotgun (WGS) entry which is preliminary data.</text>
</comment>
<gene>
    <name evidence="1" type="ORF">H9Q10_04910</name>
</gene>
<evidence type="ECO:0000313" key="2">
    <source>
        <dbReference type="Proteomes" id="UP000768471"/>
    </source>
</evidence>
<evidence type="ECO:0008006" key="3">
    <source>
        <dbReference type="Google" id="ProtNLM"/>
    </source>
</evidence>
<keyword evidence="2" id="KW-1185">Reference proteome</keyword>
<dbReference type="RefSeq" id="WP_197902906.1">
    <property type="nucleotide sequence ID" value="NZ_JACSGR010000003.1"/>
</dbReference>
<name>A0ABS0N9N5_9NEIS</name>
<sequence length="147" mass="16175">MIPMMLLNKPFLTGCYNLFKRLLPILALLALAAMSYRAGYQNRDTKAVAEAAKVAAEYKEAQLKAEQAYSAQVAAVAAEKQRWFDYAQEQTVKLAAANRRLDSKTTHIKQEIPHAIARDQKSTGGCHSGLGADGLRLYRQALGYAAD</sequence>
<reference evidence="1 2" key="1">
    <citation type="submission" date="2020-09" db="EMBL/GenBank/DDBJ databases">
        <title>Eikenella S3660 sp. nov., isolated from a throat swab.</title>
        <authorList>
            <person name="Buhl M."/>
        </authorList>
    </citation>
    <scope>NUCLEOTIDE SEQUENCE [LARGE SCALE GENOMIC DNA]</scope>
    <source>
        <strain evidence="1 2">S3360</strain>
    </source>
</reference>
<evidence type="ECO:0000313" key="1">
    <source>
        <dbReference type="EMBL" id="MBH5329008.1"/>
    </source>
</evidence>
<dbReference type="EMBL" id="JACSGR010000003">
    <property type="protein sequence ID" value="MBH5329008.1"/>
    <property type="molecule type" value="Genomic_DNA"/>
</dbReference>
<proteinExistence type="predicted"/>